<protein>
    <submittedName>
        <fullName evidence="3">Peptidase_M16 domain-containing protein</fullName>
    </submittedName>
</protein>
<evidence type="ECO:0000313" key="2">
    <source>
        <dbReference type="Proteomes" id="UP000272942"/>
    </source>
</evidence>
<dbReference type="OrthoDB" id="6227174at2759"/>
<dbReference type="Gene3D" id="1.10.287.2900">
    <property type="match status" value="1"/>
</dbReference>
<reference evidence="1 2" key="2">
    <citation type="submission" date="2018-11" db="EMBL/GenBank/DDBJ databases">
        <authorList>
            <consortium name="Pathogen Informatics"/>
        </authorList>
    </citation>
    <scope>NUCLEOTIDE SEQUENCE [LARGE SCALE GENOMIC DNA]</scope>
    <source>
        <strain evidence="1 2">Egypt</strain>
    </source>
</reference>
<dbReference type="EMBL" id="UZAN01073245">
    <property type="protein sequence ID" value="VDP95345.1"/>
    <property type="molecule type" value="Genomic_DNA"/>
</dbReference>
<accession>A0A183BFH9</accession>
<dbReference type="AlphaFoldDB" id="A0A183BFH9"/>
<dbReference type="Proteomes" id="UP000272942">
    <property type="component" value="Unassembled WGS sequence"/>
</dbReference>
<reference evidence="3" key="1">
    <citation type="submission" date="2016-06" db="UniProtKB">
        <authorList>
            <consortium name="WormBaseParasite"/>
        </authorList>
    </citation>
    <scope>IDENTIFICATION</scope>
</reference>
<proteinExistence type="predicted"/>
<evidence type="ECO:0000313" key="1">
    <source>
        <dbReference type="EMBL" id="VDP95345.1"/>
    </source>
</evidence>
<evidence type="ECO:0000313" key="3">
    <source>
        <dbReference type="WBParaSite" id="ECPE_0001801001-mRNA-1"/>
    </source>
</evidence>
<name>A0A183BFH9_9TREM</name>
<sequence>MADQHKVTFLSREEAQPKIGLEKYNEIDRQFAKPGFRTGSGAFNWHCSCVSAYVTGPCGYFFRNFMKNMDRFLNNEEAFDQEANRTLFERIHRELMGCLKSHPLYYKSFIEEYGLPLENLINDTS</sequence>
<gene>
    <name evidence="1" type="ORF">ECPE_LOCUS17963</name>
</gene>
<dbReference type="WBParaSite" id="ECPE_0001801001-mRNA-1">
    <property type="protein sequence ID" value="ECPE_0001801001-mRNA-1"/>
    <property type="gene ID" value="ECPE_0001801001"/>
</dbReference>
<organism evidence="3">
    <name type="scientific">Echinostoma caproni</name>
    <dbReference type="NCBI Taxonomy" id="27848"/>
    <lineage>
        <taxon>Eukaryota</taxon>
        <taxon>Metazoa</taxon>
        <taxon>Spiralia</taxon>
        <taxon>Lophotrochozoa</taxon>
        <taxon>Platyhelminthes</taxon>
        <taxon>Trematoda</taxon>
        <taxon>Digenea</taxon>
        <taxon>Plagiorchiida</taxon>
        <taxon>Echinostomata</taxon>
        <taxon>Echinostomatoidea</taxon>
        <taxon>Echinostomatidae</taxon>
        <taxon>Echinostoma</taxon>
    </lineage>
</organism>
<keyword evidence="2" id="KW-1185">Reference proteome</keyword>